<dbReference type="Proteomes" id="UP001056120">
    <property type="component" value="Linkage Group LG23"/>
</dbReference>
<accession>A0ACB9B7Q7</accession>
<proteinExistence type="predicted"/>
<gene>
    <name evidence="1" type="ORF">L1987_69713</name>
</gene>
<comment type="caution">
    <text evidence="1">The sequence shown here is derived from an EMBL/GenBank/DDBJ whole genome shotgun (WGS) entry which is preliminary data.</text>
</comment>
<dbReference type="EMBL" id="CM042040">
    <property type="protein sequence ID" value="KAI3717841.1"/>
    <property type="molecule type" value="Genomic_DNA"/>
</dbReference>
<name>A0ACB9B7Q7_9ASTR</name>
<evidence type="ECO:0000313" key="1">
    <source>
        <dbReference type="EMBL" id="KAI3717841.1"/>
    </source>
</evidence>
<reference evidence="2" key="1">
    <citation type="journal article" date="2022" name="Mol. Ecol. Resour.">
        <title>The genomes of chicory, endive, great burdock and yacon provide insights into Asteraceae palaeo-polyploidization history and plant inulin production.</title>
        <authorList>
            <person name="Fan W."/>
            <person name="Wang S."/>
            <person name="Wang H."/>
            <person name="Wang A."/>
            <person name="Jiang F."/>
            <person name="Liu H."/>
            <person name="Zhao H."/>
            <person name="Xu D."/>
            <person name="Zhang Y."/>
        </authorList>
    </citation>
    <scope>NUCLEOTIDE SEQUENCE [LARGE SCALE GENOMIC DNA]</scope>
    <source>
        <strain evidence="2">cv. Yunnan</strain>
    </source>
</reference>
<organism evidence="1 2">
    <name type="scientific">Smallanthus sonchifolius</name>
    <dbReference type="NCBI Taxonomy" id="185202"/>
    <lineage>
        <taxon>Eukaryota</taxon>
        <taxon>Viridiplantae</taxon>
        <taxon>Streptophyta</taxon>
        <taxon>Embryophyta</taxon>
        <taxon>Tracheophyta</taxon>
        <taxon>Spermatophyta</taxon>
        <taxon>Magnoliopsida</taxon>
        <taxon>eudicotyledons</taxon>
        <taxon>Gunneridae</taxon>
        <taxon>Pentapetalae</taxon>
        <taxon>asterids</taxon>
        <taxon>campanulids</taxon>
        <taxon>Asterales</taxon>
        <taxon>Asteraceae</taxon>
        <taxon>Asteroideae</taxon>
        <taxon>Heliantheae alliance</taxon>
        <taxon>Millerieae</taxon>
        <taxon>Smallanthus</taxon>
    </lineage>
</organism>
<evidence type="ECO:0000313" key="2">
    <source>
        <dbReference type="Proteomes" id="UP001056120"/>
    </source>
</evidence>
<sequence length="355" mass="39174">MISFSRINYVVTVELGGHNTPLLIDKGSNLTWIQCEPCDPCYDQQEPIFNPSRSPSYKPILCNSTTCNNLEYYTRDCVTKSSTCQYYIRYGDSLYTFGNLATDRLVLGTTLVKDFVFGCGWANYGSFDGFSGLLGLARSNLSMVSDTYSVFGGVFSYCLPSMNTKGSGSLMLGDDPSFYKNLTPISYTNLIANTEMPNLYFVNLTGISIDRVALQDPSLGHKEILIDSGTAITWLGPTVYHAVKTEFLKHFKGVPQAPAFSIFDTCLNLSGYKELDLEHDIPKMEMHFGTDAKLTVYGAGLLYIANIDMSQVCLVIAGRSDADEISTIGSYQQTNTRVVYNTKTSTLGFAEEICS</sequence>
<protein>
    <submittedName>
        <fullName evidence="1">Uncharacterized protein</fullName>
    </submittedName>
</protein>
<keyword evidence="2" id="KW-1185">Reference proteome</keyword>
<reference evidence="1 2" key="2">
    <citation type="journal article" date="2022" name="Mol. Ecol. Resour.">
        <title>The genomes of chicory, endive, great burdock and yacon provide insights into Asteraceae paleo-polyploidization history and plant inulin production.</title>
        <authorList>
            <person name="Fan W."/>
            <person name="Wang S."/>
            <person name="Wang H."/>
            <person name="Wang A."/>
            <person name="Jiang F."/>
            <person name="Liu H."/>
            <person name="Zhao H."/>
            <person name="Xu D."/>
            <person name="Zhang Y."/>
        </authorList>
    </citation>
    <scope>NUCLEOTIDE SEQUENCE [LARGE SCALE GENOMIC DNA]</scope>
    <source>
        <strain evidence="2">cv. Yunnan</strain>
        <tissue evidence="1">Leaves</tissue>
    </source>
</reference>